<evidence type="ECO:0000256" key="2">
    <source>
        <dbReference type="ARBA" id="ARBA00022481"/>
    </source>
</evidence>
<dbReference type="InterPro" id="IPR000352">
    <property type="entry name" value="Pep_chain_release_fac_I"/>
</dbReference>
<dbReference type="NCBIfam" id="TIGR00020">
    <property type="entry name" value="prfB"/>
    <property type="match status" value="1"/>
</dbReference>
<dbReference type="SMART" id="SM00937">
    <property type="entry name" value="PCRF"/>
    <property type="match status" value="1"/>
</dbReference>
<dbReference type="InterPro" id="IPR045853">
    <property type="entry name" value="Pep_chain_release_fac_I_sf"/>
</dbReference>
<dbReference type="PROSITE" id="PS00745">
    <property type="entry name" value="RF_PROK_I"/>
    <property type="match status" value="1"/>
</dbReference>
<dbReference type="SUPFAM" id="SSF75620">
    <property type="entry name" value="Release factor"/>
    <property type="match status" value="1"/>
</dbReference>
<comment type="caution">
    <text evidence="8">The sequence shown here is derived from an EMBL/GenBank/DDBJ whole genome shotgun (WGS) entry which is preliminary data.</text>
</comment>
<evidence type="ECO:0000256" key="1">
    <source>
        <dbReference type="ARBA" id="ARBA00010835"/>
    </source>
</evidence>
<feature type="domain" description="Prokaryotic-type class I peptide chain release factors" evidence="7">
    <location>
        <begin position="187"/>
        <end position="203"/>
    </location>
</feature>
<dbReference type="PANTHER" id="PTHR43116">
    <property type="entry name" value="PEPTIDE CHAIN RELEASE FACTOR 2"/>
    <property type="match status" value="1"/>
</dbReference>
<keyword evidence="4" id="KW-0963">Cytoplasm</keyword>
<dbReference type="InterPro" id="IPR005139">
    <property type="entry name" value="PCRF"/>
</dbReference>
<comment type="PTM">
    <text evidence="4">Methylated by PrmC. Methylation increases the termination efficiency of RF2.</text>
</comment>
<organism evidence="8 9">
    <name type="scientific">Candidatus Magasanikbacteria bacterium GW2011_GWA2_45_39</name>
    <dbReference type="NCBI Taxonomy" id="1619041"/>
    <lineage>
        <taxon>Bacteria</taxon>
        <taxon>Candidatus Magasanikiibacteriota</taxon>
    </lineage>
</organism>
<evidence type="ECO:0000313" key="9">
    <source>
        <dbReference type="Proteomes" id="UP000033999"/>
    </source>
</evidence>
<dbReference type="AlphaFoldDB" id="A0A0G1PM46"/>
<dbReference type="PATRIC" id="fig|1619041.3.peg.809"/>
<proteinExistence type="inferred from homology"/>
<keyword evidence="3 4" id="KW-0648">Protein biosynthesis</keyword>
<dbReference type="GO" id="GO:0005737">
    <property type="term" value="C:cytoplasm"/>
    <property type="evidence" value="ECO:0007669"/>
    <property type="project" value="UniProtKB-SubCell"/>
</dbReference>
<accession>A0A0G1PM46</accession>
<evidence type="ECO:0000256" key="5">
    <source>
        <dbReference type="NCBIfam" id="TIGR00020"/>
    </source>
</evidence>
<comment type="subcellular location">
    <subcellularLocation>
        <location evidence="4">Cytoplasm</location>
    </subcellularLocation>
</comment>
<feature type="coiled-coil region" evidence="6">
    <location>
        <begin position="216"/>
        <end position="243"/>
    </location>
</feature>
<keyword evidence="6" id="KW-0175">Coiled coil</keyword>
<comment type="function">
    <text evidence="4">Peptide chain release factor 2 directs the termination of translation in response to the peptide chain termination codons UGA and UAA.</text>
</comment>
<protein>
    <recommendedName>
        <fullName evidence="4 5">Peptide chain release factor 2</fullName>
        <shortName evidence="4">RF-2</shortName>
    </recommendedName>
</protein>
<dbReference type="Proteomes" id="UP000033999">
    <property type="component" value="Unassembled WGS sequence"/>
</dbReference>
<evidence type="ECO:0000256" key="4">
    <source>
        <dbReference type="HAMAP-Rule" id="MF_00094"/>
    </source>
</evidence>
<dbReference type="GO" id="GO:0016149">
    <property type="term" value="F:translation release factor activity, codon specific"/>
    <property type="evidence" value="ECO:0007669"/>
    <property type="project" value="UniProtKB-UniRule"/>
</dbReference>
<dbReference type="HAMAP" id="MF_00094">
    <property type="entry name" value="Rel_fac_2"/>
    <property type="match status" value="1"/>
</dbReference>
<evidence type="ECO:0000313" key="8">
    <source>
        <dbReference type="EMBL" id="KKU06483.1"/>
    </source>
</evidence>
<dbReference type="EMBL" id="LCKX01000031">
    <property type="protein sequence ID" value="KKU06483.1"/>
    <property type="molecule type" value="Genomic_DNA"/>
</dbReference>
<dbReference type="Pfam" id="PF03462">
    <property type="entry name" value="PCRF"/>
    <property type="match status" value="1"/>
</dbReference>
<evidence type="ECO:0000256" key="3">
    <source>
        <dbReference type="ARBA" id="ARBA00022917"/>
    </source>
</evidence>
<reference evidence="8 9" key="1">
    <citation type="journal article" date="2015" name="Nature">
        <title>rRNA introns, odd ribosomes, and small enigmatic genomes across a large radiation of phyla.</title>
        <authorList>
            <person name="Brown C.T."/>
            <person name="Hug L.A."/>
            <person name="Thomas B.C."/>
            <person name="Sharon I."/>
            <person name="Castelle C.J."/>
            <person name="Singh A."/>
            <person name="Wilkins M.J."/>
            <person name="Williams K.H."/>
            <person name="Banfield J.F."/>
        </authorList>
    </citation>
    <scope>NUCLEOTIDE SEQUENCE [LARGE SCALE GENOMIC DNA]</scope>
</reference>
<dbReference type="PANTHER" id="PTHR43116:SF3">
    <property type="entry name" value="CLASS I PEPTIDE CHAIN RELEASE FACTOR"/>
    <property type="match status" value="1"/>
</dbReference>
<feature type="modified residue" description="N5-methylglutamine" evidence="4">
    <location>
        <position position="194"/>
    </location>
</feature>
<keyword evidence="2 4" id="KW-0488">Methylation</keyword>
<dbReference type="FunFam" id="3.30.160.20:FF:000004">
    <property type="entry name" value="Peptide chain release factor 1"/>
    <property type="match status" value="1"/>
</dbReference>
<evidence type="ECO:0000259" key="7">
    <source>
        <dbReference type="PROSITE" id="PS00745"/>
    </source>
</evidence>
<name>A0A0G1PM46_9BACT</name>
<gene>
    <name evidence="4" type="primary">prfB</name>
    <name evidence="8" type="ORF">UX10_C0031G0004</name>
</gene>
<feature type="coiled-coil region" evidence="6">
    <location>
        <begin position="4"/>
        <end position="58"/>
    </location>
</feature>
<dbReference type="Pfam" id="PF00472">
    <property type="entry name" value="RF-1"/>
    <property type="match status" value="1"/>
</dbReference>
<evidence type="ECO:0000256" key="6">
    <source>
        <dbReference type="SAM" id="Coils"/>
    </source>
</evidence>
<sequence>MQELEALENERVSYERLKKTLADLASFALLEDLKPEDAEELEKECALVEKALSEWELKTLLGGEYDAKNALLTVRSGAGGVDAQDWAEMLLRMYLRYAENNGWKTHLLDESRGGEAGIKSATVEITGTYAYGYLRGEAGVHRLVRLSPFNAKSLRQTSFASVEVMPVIDNVAMLPIKPDELRIDTYRSSGAGGQNVNKTESAVRVTHIPTGLVAACQSERSQLQNKEEAMKMLRSKLAQKHIEEQAAEKRKLRGEFKSVEWGNQIRSYVLHPYTLVKDHRTNTELSDASSVLDGHLQTFIESELRYLQSH</sequence>
<dbReference type="InterPro" id="IPR004374">
    <property type="entry name" value="PrfB"/>
</dbReference>
<dbReference type="Gene3D" id="3.30.160.20">
    <property type="match status" value="1"/>
</dbReference>
<comment type="similarity">
    <text evidence="1 4">Belongs to the prokaryotic/mitochondrial release factor family.</text>
</comment>
<dbReference type="Gene3D" id="3.30.70.1660">
    <property type="match status" value="1"/>
</dbReference>